<evidence type="ECO:0000256" key="4">
    <source>
        <dbReference type="ARBA" id="ARBA00023014"/>
    </source>
</evidence>
<dbReference type="Pfam" id="PF02662">
    <property type="entry name" value="FlpD"/>
    <property type="match status" value="1"/>
</dbReference>
<evidence type="ECO:0000259" key="5">
    <source>
        <dbReference type="Pfam" id="PF02662"/>
    </source>
</evidence>
<keyword evidence="7" id="KW-1185">Reference proteome</keyword>
<feature type="domain" description="F420-non-reducing hydrogenase iron-sulfur subunit D" evidence="5">
    <location>
        <begin position="2"/>
        <end position="44"/>
    </location>
</feature>
<dbReference type="GO" id="GO:0016491">
    <property type="term" value="F:oxidoreductase activity"/>
    <property type="evidence" value="ECO:0007669"/>
    <property type="project" value="UniProtKB-KW"/>
</dbReference>
<accession>A0A1I2ZL10</accession>
<keyword evidence="4" id="KW-0411">Iron-sulfur</keyword>
<sequence>MLKDFLEYIGVDEGRVNFSWVSAAEGGRFAELVKDVTNKVKELGPNKGLNESESGCCGCKS</sequence>
<dbReference type="EMBL" id="FOOX01000031">
    <property type="protein sequence ID" value="SFH38537.1"/>
    <property type="molecule type" value="Genomic_DNA"/>
</dbReference>
<evidence type="ECO:0000256" key="1">
    <source>
        <dbReference type="ARBA" id="ARBA00022723"/>
    </source>
</evidence>
<evidence type="ECO:0000256" key="2">
    <source>
        <dbReference type="ARBA" id="ARBA00023002"/>
    </source>
</evidence>
<evidence type="ECO:0000256" key="3">
    <source>
        <dbReference type="ARBA" id="ARBA00023004"/>
    </source>
</evidence>
<evidence type="ECO:0000313" key="6">
    <source>
        <dbReference type="EMBL" id="SFH38537.1"/>
    </source>
</evidence>
<dbReference type="Proteomes" id="UP000199337">
    <property type="component" value="Unassembled WGS sequence"/>
</dbReference>
<name>A0A1I2ZL10_9FIRM</name>
<keyword evidence="1" id="KW-0479">Metal-binding</keyword>
<dbReference type="AlphaFoldDB" id="A0A1I2ZL10"/>
<reference evidence="7" key="1">
    <citation type="submission" date="2016-10" db="EMBL/GenBank/DDBJ databases">
        <authorList>
            <person name="Varghese N."/>
            <person name="Submissions S."/>
        </authorList>
    </citation>
    <scope>NUCLEOTIDE SEQUENCE [LARGE SCALE GENOMIC DNA]</scope>
    <source>
        <strain evidence="7">DSM 17038</strain>
    </source>
</reference>
<organism evidence="6 7">
    <name type="scientific">Desulfotruncus arcticus DSM 17038</name>
    <dbReference type="NCBI Taxonomy" id="1121424"/>
    <lineage>
        <taxon>Bacteria</taxon>
        <taxon>Bacillati</taxon>
        <taxon>Bacillota</taxon>
        <taxon>Clostridia</taxon>
        <taxon>Eubacteriales</taxon>
        <taxon>Desulfallaceae</taxon>
        <taxon>Desulfotruncus</taxon>
    </lineage>
</organism>
<evidence type="ECO:0000313" key="7">
    <source>
        <dbReference type="Proteomes" id="UP000199337"/>
    </source>
</evidence>
<dbReference type="GO" id="GO:0051536">
    <property type="term" value="F:iron-sulfur cluster binding"/>
    <property type="evidence" value="ECO:0007669"/>
    <property type="project" value="UniProtKB-KW"/>
</dbReference>
<proteinExistence type="predicted"/>
<dbReference type="GO" id="GO:0046872">
    <property type="term" value="F:metal ion binding"/>
    <property type="evidence" value="ECO:0007669"/>
    <property type="project" value="UniProtKB-KW"/>
</dbReference>
<gene>
    <name evidence="6" type="ORF">SAMN05660649_05000</name>
</gene>
<keyword evidence="2" id="KW-0560">Oxidoreductase</keyword>
<dbReference type="InterPro" id="IPR003813">
    <property type="entry name" value="MvhD/FlpD"/>
</dbReference>
<dbReference type="STRING" id="341036.SAMN05660649_05000"/>
<protein>
    <submittedName>
        <fullName evidence="6">Methyl-viologen-reducing hydrogenase, delta subunit</fullName>
    </submittedName>
</protein>
<keyword evidence="3" id="KW-0408">Iron</keyword>